<gene>
    <name evidence="22" type="primary">cob</name>
</gene>
<feature type="transmembrane region" description="Helical" evidence="19">
    <location>
        <begin position="289"/>
        <end position="307"/>
    </location>
</feature>
<evidence type="ECO:0000256" key="2">
    <source>
        <dbReference type="ARBA" id="ARBA00004448"/>
    </source>
</evidence>
<feature type="domain" description="Cytochrome b/b6 N-terminal region profile" evidence="20">
    <location>
        <begin position="1"/>
        <end position="211"/>
    </location>
</feature>
<feature type="domain" description="Cytochrome b/b6 C-terminal region profile" evidence="21">
    <location>
        <begin position="211"/>
        <end position="366"/>
    </location>
</feature>
<dbReference type="GO" id="GO:0006122">
    <property type="term" value="P:mitochondrial electron transport, ubiquinol to cytochrome c"/>
    <property type="evidence" value="ECO:0007669"/>
    <property type="project" value="TreeGrafter"/>
</dbReference>
<keyword evidence="9 18" id="KW-0479">Metal-binding</keyword>
<evidence type="ECO:0000256" key="15">
    <source>
        <dbReference type="ARBA" id="ARBA00023128"/>
    </source>
</evidence>
<dbReference type="PIRSF" id="PIRSF038885">
    <property type="entry name" value="COB"/>
    <property type="match status" value="1"/>
</dbReference>
<evidence type="ECO:0000256" key="13">
    <source>
        <dbReference type="ARBA" id="ARBA00023004"/>
    </source>
</evidence>
<evidence type="ECO:0000256" key="10">
    <source>
        <dbReference type="ARBA" id="ARBA00022792"/>
    </source>
</evidence>
<evidence type="ECO:0000259" key="20">
    <source>
        <dbReference type="PROSITE" id="PS51002"/>
    </source>
</evidence>
<feature type="binding site" description="axial binding residue" evidence="18">
    <location>
        <position position="184"/>
    </location>
    <ligand>
        <name>heme b</name>
        <dbReference type="ChEBI" id="CHEBI:60344"/>
        <label>b562</label>
    </ligand>
    <ligandPart>
        <name>Fe</name>
        <dbReference type="ChEBI" id="CHEBI:18248"/>
    </ligandPart>
</feature>
<dbReference type="PROSITE" id="PS51002">
    <property type="entry name" value="CYTB_NTER"/>
    <property type="match status" value="1"/>
</dbReference>
<sequence length="366" mass="41944">MFELLIFKILKNISFFIKNSVMVPLPSSISYMWNFGSLLGLCLFIQIGSGLFLSLHYNSNVELAFSSVIYMMNDVNHGWILRVIHANGVTMMFIFMYIHIARGLYYKSYKLTLVWLVGILILLLTMGTAFLGYVLPWGQMSFWGAMVITNLISTIPYLGVTLVEWVWGGFSVSEPTLTRFFSFHFILPFVILGASALHIIFLHKYLSSNPLGLPKTDMISFHPFFTVKDILGVVLFLFSLLFLSLTEPYKFMDPDNFILANSMVTPVHIQPEWYFLFAYSILRAVPNKLGGVIGLLMSILVLALFLFSNKSKSQESVYYKSFCWVQFTIFMLLTWTGSLPVESPFLEIGQCLSVMYFLNMFLLMYL</sequence>
<keyword evidence="15 19" id="KW-0496">Mitochondrion</keyword>
<dbReference type="PROSITE" id="PS51003">
    <property type="entry name" value="CYTB_CTER"/>
    <property type="match status" value="1"/>
</dbReference>
<evidence type="ECO:0000256" key="17">
    <source>
        <dbReference type="PIRSR" id="PIRSR038885-1"/>
    </source>
</evidence>
<feature type="transmembrane region" description="Helical" evidence="19">
    <location>
        <begin position="319"/>
        <end position="339"/>
    </location>
</feature>
<dbReference type="InterPro" id="IPR030689">
    <property type="entry name" value="Cytochrome_b"/>
</dbReference>
<accession>Q9B8G6</accession>
<comment type="similarity">
    <text evidence="19">Belongs to the cytochrome b family.</text>
</comment>
<geneLocation type="mitochondrion" evidence="22"/>
<evidence type="ECO:0000256" key="7">
    <source>
        <dbReference type="ARBA" id="ARBA00022660"/>
    </source>
</evidence>
<evidence type="ECO:0000259" key="21">
    <source>
        <dbReference type="PROSITE" id="PS51003"/>
    </source>
</evidence>
<evidence type="ECO:0000256" key="3">
    <source>
        <dbReference type="ARBA" id="ARBA00011649"/>
    </source>
</evidence>
<feature type="transmembrane region" description="Helical" evidence="19">
    <location>
        <begin position="112"/>
        <end position="135"/>
    </location>
</feature>
<feature type="transmembrane region" description="Helical" evidence="19">
    <location>
        <begin position="79"/>
        <end position="100"/>
    </location>
</feature>
<protein>
    <recommendedName>
        <fullName evidence="4 19">Cytochrome b</fullName>
    </recommendedName>
</protein>
<keyword evidence="7 19" id="KW-0679">Respiratory chain</keyword>
<evidence type="ECO:0000256" key="18">
    <source>
        <dbReference type="PIRSR" id="PIRSR038885-2"/>
    </source>
</evidence>
<comment type="subunit">
    <text evidence="3">The main subunits of complex b-c1 are: cytochrome b, cytochrome c1 and the Rieske protein.</text>
</comment>
<feature type="binding site" description="axial binding residue" evidence="18">
    <location>
        <position position="99"/>
    </location>
    <ligand>
        <name>heme b</name>
        <dbReference type="ChEBI" id="CHEBI:60344"/>
        <label>b566</label>
    </ligand>
    <ligandPart>
        <name>Fe</name>
        <dbReference type="ChEBI" id="CHEBI:18248"/>
    </ligandPart>
</feature>
<dbReference type="GO" id="GO:0008121">
    <property type="term" value="F:quinol-cytochrome-c reductase activity"/>
    <property type="evidence" value="ECO:0007669"/>
    <property type="project" value="InterPro"/>
</dbReference>
<keyword evidence="14" id="KW-0830">Ubiquinone</keyword>
<dbReference type="GO" id="GO:0045275">
    <property type="term" value="C:respiratory chain complex III"/>
    <property type="evidence" value="ECO:0007669"/>
    <property type="project" value="InterPro"/>
</dbReference>
<dbReference type="GO" id="GO:0046872">
    <property type="term" value="F:metal ion binding"/>
    <property type="evidence" value="ECO:0007669"/>
    <property type="project" value="UniProtKB-UniRule"/>
</dbReference>
<keyword evidence="5 19" id="KW-0813">Transport</keyword>
<dbReference type="Pfam" id="PF00032">
    <property type="entry name" value="Cytochrom_B_C"/>
    <property type="match status" value="1"/>
</dbReference>
<feature type="transmembrane region" description="Helical" evidence="19">
    <location>
        <begin position="141"/>
        <end position="168"/>
    </location>
</feature>
<dbReference type="EMBL" id="AF270939">
    <property type="protein sequence ID" value="AAG52649.1"/>
    <property type="molecule type" value="Genomic_DNA"/>
</dbReference>
<name>Q9B8G6_9NEOP</name>
<comment type="function">
    <text evidence="1 19">Component of the ubiquinol-cytochrome c reductase complex (complex III or cytochrome b-c1 complex) that is part of the mitochondrial respiratory chain. The b-c1 complex mediates electron transfer from ubiquinol to cytochrome c. Contributes to the generation of a proton gradient across the mitochondrial membrane that is then used for ATP synthesis.</text>
</comment>
<evidence type="ECO:0000256" key="9">
    <source>
        <dbReference type="ARBA" id="ARBA00022723"/>
    </source>
</evidence>
<reference evidence="22" key="1">
    <citation type="journal article" date="2001" name="Mol. Biol. Evol.">
        <title>Numerous gene rearrangements in the mitochondrial genome of the wallaby louse, Heterodoxus macropus (Phthiraptera).</title>
        <authorList>
            <person name="Shao R."/>
            <person name="Campbell N.J."/>
            <person name="Barker S.C."/>
        </authorList>
    </citation>
    <scope>NUCLEOTIDE SEQUENCE</scope>
    <source>
        <strain evidence="22">South Stradbroke Island</strain>
    </source>
</reference>
<evidence type="ECO:0000256" key="11">
    <source>
        <dbReference type="ARBA" id="ARBA00022982"/>
    </source>
</evidence>
<feature type="binding site" description="axial binding residue" evidence="18">
    <location>
        <position position="198"/>
    </location>
    <ligand>
        <name>heme b</name>
        <dbReference type="ChEBI" id="CHEBI:60344"/>
        <label>b566</label>
    </ligand>
    <ligandPart>
        <name>Fe</name>
        <dbReference type="ChEBI" id="CHEBI:18248"/>
    </ligandPart>
</feature>
<organism evidence="22">
    <name type="scientific">Heterodoxus macropus</name>
    <name type="common">wallaby louse</name>
    <dbReference type="NCBI Taxonomy" id="145266"/>
    <lineage>
        <taxon>Eukaryota</taxon>
        <taxon>Metazoa</taxon>
        <taxon>Ecdysozoa</taxon>
        <taxon>Arthropoda</taxon>
        <taxon>Hexapoda</taxon>
        <taxon>Insecta</taxon>
        <taxon>Pterygota</taxon>
        <taxon>Neoptera</taxon>
        <taxon>Paraneoptera</taxon>
        <taxon>Psocodea</taxon>
        <taxon>Troctomorpha</taxon>
        <taxon>Phthiraptera</taxon>
        <taxon>Amblycera</taxon>
        <taxon>Boopidae</taxon>
        <taxon>Heterodoxus</taxon>
    </lineage>
</organism>
<comment type="cofactor">
    <cofactor evidence="19">
        <name>heme b</name>
        <dbReference type="ChEBI" id="CHEBI:60344"/>
    </cofactor>
    <text evidence="19">Binds 2 heme groups non-covalently.</text>
</comment>
<feature type="transmembrane region" description="Helical" evidence="19">
    <location>
        <begin position="257"/>
        <end position="277"/>
    </location>
</feature>
<dbReference type="InterPro" id="IPR036150">
    <property type="entry name" value="Cyt_b/b6_C_sf"/>
</dbReference>
<keyword evidence="13 18" id="KW-0408">Iron</keyword>
<dbReference type="GO" id="GO:0016491">
    <property type="term" value="F:oxidoreductase activity"/>
    <property type="evidence" value="ECO:0007669"/>
    <property type="project" value="UniProtKB-UniRule"/>
</dbReference>
<evidence type="ECO:0000256" key="14">
    <source>
        <dbReference type="ARBA" id="ARBA00023075"/>
    </source>
</evidence>
<dbReference type="InterPro" id="IPR005798">
    <property type="entry name" value="Cyt_b/b6_C"/>
</dbReference>
<evidence type="ECO:0000313" key="22">
    <source>
        <dbReference type="EMBL" id="AAG52649.1"/>
    </source>
</evidence>
<dbReference type="SUPFAM" id="SSF81648">
    <property type="entry name" value="a domain/subunit of cytochrome bc1 complex (Ubiquinol-cytochrome c reductase)"/>
    <property type="match status" value="1"/>
</dbReference>
<keyword evidence="16 19" id="KW-0472">Membrane</keyword>
<feature type="transmembrane region" description="Helical" evidence="19">
    <location>
        <begin position="38"/>
        <end position="59"/>
    </location>
</feature>
<feature type="binding site" description="axial binding residue" evidence="18">
    <location>
        <position position="85"/>
    </location>
    <ligand>
        <name>heme b</name>
        <dbReference type="ChEBI" id="CHEBI:60344"/>
        <label>b562</label>
    </ligand>
    <ligandPart>
        <name>Fe</name>
        <dbReference type="ChEBI" id="CHEBI:18248"/>
    </ligandPart>
</feature>
<evidence type="ECO:0000256" key="4">
    <source>
        <dbReference type="ARBA" id="ARBA00013531"/>
    </source>
</evidence>
<keyword evidence="8 19" id="KW-0812">Transmembrane</keyword>
<feature type="transmembrane region" description="Helical" evidence="19">
    <location>
        <begin position="221"/>
        <end position="245"/>
    </location>
</feature>
<dbReference type="SUPFAM" id="SSF81342">
    <property type="entry name" value="Transmembrane di-heme cytochromes"/>
    <property type="match status" value="1"/>
</dbReference>
<keyword evidence="12 19" id="KW-1133">Transmembrane helix</keyword>
<dbReference type="Gene3D" id="1.20.810.10">
    <property type="entry name" value="Cytochrome Bc1 Complex, Chain C"/>
    <property type="match status" value="1"/>
</dbReference>
<proteinExistence type="inferred from homology"/>
<dbReference type="InterPro" id="IPR048259">
    <property type="entry name" value="Cytochrome_b_N_euk/bac"/>
</dbReference>
<dbReference type="GO" id="GO:0005743">
    <property type="term" value="C:mitochondrial inner membrane"/>
    <property type="evidence" value="ECO:0007669"/>
    <property type="project" value="UniProtKB-SubCell"/>
</dbReference>
<dbReference type="PANTHER" id="PTHR19271">
    <property type="entry name" value="CYTOCHROME B"/>
    <property type="match status" value="1"/>
</dbReference>
<dbReference type="CDD" id="cd00284">
    <property type="entry name" value="Cytochrome_b_N"/>
    <property type="match status" value="1"/>
</dbReference>
<feature type="transmembrane region" description="Helical" evidence="19">
    <location>
        <begin position="345"/>
        <end position="365"/>
    </location>
</feature>
<evidence type="ECO:0000256" key="19">
    <source>
        <dbReference type="RuleBase" id="RU362117"/>
    </source>
</evidence>
<evidence type="ECO:0000256" key="16">
    <source>
        <dbReference type="ARBA" id="ARBA00023136"/>
    </source>
</evidence>
<evidence type="ECO:0000256" key="5">
    <source>
        <dbReference type="ARBA" id="ARBA00022448"/>
    </source>
</evidence>
<feature type="binding site" evidence="17">
    <location>
        <position position="203"/>
    </location>
    <ligand>
        <name>a ubiquinone</name>
        <dbReference type="ChEBI" id="CHEBI:16389"/>
    </ligand>
</feature>
<evidence type="ECO:0000256" key="12">
    <source>
        <dbReference type="ARBA" id="ARBA00022989"/>
    </source>
</evidence>
<keyword evidence="11 19" id="KW-0249">Electron transport</keyword>
<dbReference type="InterPro" id="IPR027387">
    <property type="entry name" value="Cytb/b6-like_sf"/>
</dbReference>
<dbReference type="InterPro" id="IPR005797">
    <property type="entry name" value="Cyt_b/b6_N"/>
</dbReference>
<dbReference type="InterPro" id="IPR016174">
    <property type="entry name" value="Di-haem_cyt_TM"/>
</dbReference>
<comment type="cofactor">
    <cofactor evidence="18">
        <name>heme</name>
        <dbReference type="ChEBI" id="CHEBI:30413"/>
    </cofactor>
    <text evidence="18">Binds 2 heme groups non-covalently.</text>
</comment>
<evidence type="ECO:0000256" key="6">
    <source>
        <dbReference type="ARBA" id="ARBA00022617"/>
    </source>
</evidence>
<keyword evidence="10" id="KW-0999">Mitochondrion inner membrane</keyword>
<dbReference type="Pfam" id="PF00033">
    <property type="entry name" value="Cytochrome_B"/>
    <property type="match status" value="1"/>
</dbReference>
<evidence type="ECO:0000256" key="1">
    <source>
        <dbReference type="ARBA" id="ARBA00002566"/>
    </source>
</evidence>
<evidence type="ECO:0000256" key="8">
    <source>
        <dbReference type="ARBA" id="ARBA00022692"/>
    </source>
</evidence>
<comment type="subcellular location">
    <subcellularLocation>
        <location evidence="2">Mitochondrion inner membrane</location>
        <topology evidence="2">Multi-pass membrane protein</topology>
    </subcellularLocation>
</comment>
<feature type="transmembrane region" description="Helical" evidence="19">
    <location>
        <begin position="180"/>
        <end position="201"/>
    </location>
</feature>
<dbReference type="AlphaFoldDB" id="Q9B8G6"/>
<keyword evidence="6 18" id="KW-0349">Heme</keyword>
<dbReference type="PANTHER" id="PTHR19271:SF16">
    <property type="entry name" value="CYTOCHROME B"/>
    <property type="match status" value="1"/>
</dbReference>